<sequence>MADSTTVKTQESKRKRFKPWENLRRMFQRKNSTASEHRHPAPSPKGQSSSTSRPSGVFGLAGGSSRSRSTSELLTTEPQPIPASGHNCTATKNRTASVAGSLGAGLSVSHDSVFGLDISPESDAYFTQHRNQPAAESLPSSASLQYMSELRAAIGGRHRSAEDDEGLPRSPVNATPTTAQVLVDYSIHNNTAHSGGGSDPSLLSINSCELDEAPFVSLRNQQQQQAQPQQQSAKVFQRAGTTGNITEGRVDGGDDGLLGMAVALNHSAARHKISIRPKRNHAPARPRQLPQLAEGPIEDDLAWTSHPSGDAVQPHPSVPERKSRIGRLLRSEPVSGSSYKQRSISLSRTEESAIREAPVCAPSAVSGHVDPNSSSTKPSAGSSSVKLARSKSSVEKKIQHEVAVFWRRTKEGKLFQRRENPEKEVPANADQGGSKAVQQQAEPAEGKRKDLRKIKRDKEEKRKRSDVSANKEDSSPPFLSRIFGSRRSSRRLRKKNPPSPVPSHIPESRTPSPAAVPSEPLPVPKPRTVFPNLDDDEEMEIDWTIPNQPYSYAPPPSRSVPATQSNRLVEKWAETDFQVRAPVASPKASRTEESLKMSPTPTRHHRIHIAGLSPYQRRVARIGNGLEISDDEWDTQEPTISPTRSYHFRADEKDSERKSGLSLNLENSMKSLPVNINQEFTLKKASPVLKPPPSETVAGENLRPKRISQSSDQLHLSDASGQRESSGSLSNSTSSLNISDGDDAADTNGSMNSVSVQSTEEKDVRDDVLIVNDHKEIIQHHPDWADYKPDAEEERERALSADRVPNNTTTADSSSSHPANVSESVRNDEPMETRPVIHPCGSNALQETEIRLKAPSPEEPPKPCKHKSWENRQLAAAAETPAMFSMSVRVQNPPDAKYKRSVSTPNSEASPSVYQSIPPEIAAVRKLSETFQPARPFIMSVRMGGVDGEGIPASLPPQQLMAKLSARPWQTKEEKDRQNKVALVRSQHVESEPPDAVRPEELESATPVEPVKLRPKTPAKEETSELLKVFARRSVKVRDSKDLTDALESSAEARNEILSGSIPPCRPSQMECVTKDDSPVPPADVIGQSVEKVDLSKEKMPLKKIAKPPVAIRTTIGEKPATIEPPTDRFLKSSARVQPFFRPAVQESTSTTDPNSLPSIRPFAPLFIRHPADDKNSSDPAEKSSKSCSPISPSQTDPVFEECGSDTNRIIETSTMSPDETGWKKHQPKSRTSDRFLSSHRFAAKTIDEEVKAATAVPPTRQSKVLDMVNNFQRLQVT</sequence>
<feature type="compositionally biased region" description="Basic and acidic residues" evidence="1">
    <location>
        <begin position="408"/>
        <end position="425"/>
    </location>
</feature>
<feature type="region of interest" description="Disordered" evidence="1">
    <location>
        <begin position="271"/>
        <end position="532"/>
    </location>
</feature>
<feature type="compositionally biased region" description="Low complexity" evidence="1">
    <location>
        <begin position="725"/>
        <end position="739"/>
    </location>
</feature>
<keyword evidence="3" id="KW-1185">Reference proteome</keyword>
<protein>
    <submittedName>
        <fullName evidence="2">Uncharacterized protein</fullName>
    </submittedName>
</protein>
<evidence type="ECO:0000313" key="2">
    <source>
        <dbReference type="EMBL" id="KAK4008489.1"/>
    </source>
</evidence>
<feature type="region of interest" description="Disordered" evidence="1">
    <location>
        <begin position="1"/>
        <end position="92"/>
    </location>
</feature>
<feature type="compositionally biased region" description="Polar residues" evidence="1">
    <location>
        <begin position="45"/>
        <end position="54"/>
    </location>
</feature>
<feature type="compositionally biased region" description="Polar residues" evidence="1">
    <location>
        <begin position="1146"/>
        <end position="1158"/>
    </location>
</feature>
<feature type="compositionally biased region" description="Polar residues" evidence="1">
    <location>
        <begin position="1205"/>
        <end position="1218"/>
    </location>
</feature>
<comment type="caution">
    <text evidence="2">The sequence shown here is derived from an EMBL/GenBank/DDBJ whole genome shotgun (WGS) entry which is preliminary data.</text>
</comment>
<feature type="compositionally biased region" description="Basic and acidic residues" evidence="1">
    <location>
        <begin position="456"/>
        <end position="474"/>
    </location>
</feature>
<organism evidence="2 3">
    <name type="scientific">Daphnia magna</name>
    <dbReference type="NCBI Taxonomy" id="35525"/>
    <lineage>
        <taxon>Eukaryota</taxon>
        <taxon>Metazoa</taxon>
        <taxon>Ecdysozoa</taxon>
        <taxon>Arthropoda</taxon>
        <taxon>Crustacea</taxon>
        <taxon>Branchiopoda</taxon>
        <taxon>Diplostraca</taxon>
        <taxon>Cladocera</taxon>
        <taxon>Anomopoda</taxon>
        <taxon>Daphniidae</taxon>
        <taxon>Daphnia</taxon>
    </lineage>
</organism>
<feature type="region of interest" description="Disordered" evidence="1">
    <location>
        <begin position="1142"/>
        <end position="1237"/>
    </location>
</feature>
<feature type="compositionally biased region" description="Basic residues" evidence="1">
    <location>
        <begin position="487"/>
        <end position="496"/>
    </location>
</feature>
<accession>A0ABQ9Z6F9</accession>
<proteinExistence type="predicted"/>
<evidence type="ECO:0000313" key="3">
    <source>
        <dbReference type="Proteomes" id="UP001234178"/>
    </source>
</evidence>
<feature type="compositionally biased region" description="Polar residues" evidence="1">
    <location>
        <begin position="805"/>
        <end position="824"/>
    </location>
</feature>
<feature type="region of interest" description="Disordered" evidence="1">
    <location>
        <begin position="583"/>
        <end position="603"/>
    </location>
</feature>
<feature type="compositionally biased region" description="Basic and acidic residues" evidence="1">
    <location>
        <begin position="648"/>
        <end position="659"/>
    </location>
</feature>
<feature type="compositionally biased region" description="Low complexity" evidence="1">
    <location>
        <begin position="64"/>
        <end position="77"/>
    </location>
</feature>
<name>A0ABQ9Z6F9_9CRUS</name>
<evidence type="ECO:0000256" key="1">
    <source>
        <dbReference type="SAM" id="MobiDB-lite"/>
    </source>
</evidence>
<feature type="compositionally biased region" description="Polar residues" evidence="1">
    <location>
        <begin position="747"/>
        <end position="758"/>
    </location>
</feature>
<feature type="compositionally biased region" description="Basic residues" evidence="1">
    <location>
        <begin position="271"/>
        <end position="284"/>
    </location>
</feature>
<feature type="region of interest" description="Disordered" evidence="1">
    <location>
        <begin position="781"/>
        <end position="839"/>
    </location>
</feature>
<feature type="compositionally biased region" description="Low complexity" evidence="1">
    <location>
        <begin position="373"/>
        <end position="391"/>
    </location>
</feature>
<feature type="compositionally biased region" description="Basic and acidic residues" evidence="1">
    <location>
        <begin position="1170"/>
        <end position="1185"/>
    </location>
</feature>
<feature type="region of interest" description="Disordered" evidence="1">
    <location>
        <begin position="155"/>
        <end position="175"/>
    </location>
</feature>
<feature type="compositionally biased region" description="Basic and acidic residues" evidence="1">
    <location>
        <begin position="781"/>
        <end position="800"/>
    </location>
</feature>
<feature type="compositionally biased region" description="Polar residues" evidence="1">
    <location>
        <begin position="707"/>
        <end position="724"/>
    </location>
</feature>
<feature type="region of interest" description="Disordered" evidence="1">
    <location>
        <begin position="984"/>
        <end position="1006"/>
    </location>
</feature>
<feature type="compositionally biased region" description="Basic and acidic residues" evidence="1">
    <location>
        <begin position="987"/>
        <end position="1001"/>
    </location>
</feature>
<feature type="region of interest" description="Disordered" evidence="1">
    <location>
        <begin position="683"/>
        <end position="765"/>
    </location>
</feature>
<dbReference type="Proteomes" id="UP001234178">
    <property type="component" value="Unassembled WGS sequence"/>
</dbReference>
<reference evidence="2 3" key="1">
    <citation type="journal article" date="2023" name="Nucleic Acids Res.">
        <title>The hologenome of Daphnia magna reveals possible DNA methylation and microbiome-mediated evolution of the host genome.</title>
        <authorList>
            <person name="Chaturvedi A."/>
            <person name="Li X."/>
            <person name="Dhandapani V."/>
            <person name="Marshall H."/>
            <person name="Kissane S."/>
            <person name="Cuenca-Cambronero M."/>
            <person name="Asole G."/>
            <person name="Calvet F."/>
            <person name="Ruiz-Romero M."/>
            <person name="Marangio P."/>
            <person name="Guigo R."/>
            <person name="Rago D."/>
            <person name="Mirbahai L."/>
            <person name="Eastwood N."/>
            <person name="Colbourne J.K."/>
            <person name="Zhou J."/>
            <person name="Mallon E."/>
            <person name="Orsini L."/>
        </authorList>
    </citation>
    <scope>NUCLEOTIDE SEQUENCE [LARGE SCALE GENOMIC DNA]</scope>
    <source>
        <strain evidence="2">LRV0_1</strain>
    </source>
</reference>
<dbReference type="EMBL" id="JAOYFB010000002">
    <property type="protein sequence ID" value="KAK4008489.1"/>
    <property type="molecule type" value="Genomic_DNA"/>
</dbReference>
<gene>
    <name evidence="2" type="ORF">OUZ56_013628</name>
</gene>
<feature type="compositionally biased region" description="Polar residues" evidence="1">
    <location>
        <begin position="334"/>
        <end position="347"/>
    </location>
</feature>
<feature type="region of interest" description="Disordered" evidence="1">
    <location>
        <begin position="630"/>
        <end position="664"/>
    </location>
</feature>